<keyword evidence="3" id="KW-1185">Reference proteome</keyword>
<dbReference type="RefSeq" id="WP_377316936.1">
    <property type="nucleotide sequence ID" value="NZ_JBHSNF010000001.1"/>
</dbReference>
<evidence type="ECO:0000313" key="2">
    <source>
        <dbReference type="EMBL" id="MFC5524600.1"/>
    </source>
</evidence>
<keyword evidence="1" id="KW-1133">Transmembrane helix</keyword>
<gene>
    <name evidence="2" type="ORF">ACFPPA_02470</name>
</gene>
<name>A0ABW0QIZ4_9GAMM</name>
<proteinExistence type="predicted"/>
<organism evidence="2 3">
    <name type="scientific">Rhodanobacter ginsengisoli</name>
    <dbReference type="NCBI Taxonomy" id="418646"/>
    <lineage>
        <taxon>Bacteria</taxon>
        <taxon>Pseudomonadati</taxon>
        <taxon>Pseudomonadota</taxon>
        <taxon>Gammaproteobacteria</taxon>
        <taxon>Lysobacterales</taxon>
        <taxon>Rhodanobacteraceae</taxon>
        <taxon>Rhodanobacter</taxon>
    </lineage>
</organism>
<keyword evidence="1" id="KW-0812">Transmembrane</keyword>
<comment type="caution">
    <text evidence="2">The sequence shown here is derived from an EMBL/GenBank/DDBJ whole genome shotgun (WGS) entry which is preliminary data.</text>
</comment>
<reference evidence="3" key="1">
    <citation type="journal article" date="2019" name="Int. J. Syst. Evol. Microbiol.">
        <title>The Global Catalogue of Microorganisms (GCM) 10K type strain sequencing project: providing services to taxonomists for standard genome sequencing and annotation.</title>
        <authorList>
            <consortium name="The Broad Institute Genomics Platform"/>
            <consortium name="The Broad Institute Genome Sequencing Center for Infectious Disease"/>
            <person name="Wu L."/>
            <person name="Ma J."/>
        </authorList>
    </citation>
    <scope>NUCLEOTIDE SEQUENCE [LARGE SCALE GENOMIC DNA]</scope>
    <source>
        <strain evidence="3">CGMCC 1.16619</strain>
    </source>
</reference>
<evidence type="ECO:0000256" key="1">
    <source>
        <dbReference type="SAM" id="Phobius"/>
    </source>
</evidence>
<sequence>MYFSMPSMRRPRHPLARFLSLLLGMAVIGVLLVFGLVVAGVLLVGGIVLLAVRQWKHARSPAQSASSVSAHHPAVLEGEFVVVRNHRPVAH</sequence>
<evidence type="ECO:0000313" key="3">
    <source>
        <dbReference type="Proteomes" id="UP001596114"/>
    </source>
</evidence>
<keyword evidence="1" id="KW-0472">Membrane</keyword>
<feature type="transmembrane region" description="Helical" evidence="1">
    <location>
        <begin position="20"/>
        <end position="52"/>
    </location>
</feature>
<accession>A0ABW0QIZ4</accession>
<dbReference type="EMBL" id="JBHSNF010000001">
    <property type="protein sequence ID" value="MFC5524600.1"/>
    <property type="molecule type" value="Genomic_DNA"/>
</dbReference>
<protein>
    <submittedName>
        <fullName evidence="2">Uncharacterized protein</fullName>
    </submittedName>
</protein>
<dbReference type="Proteomes" id="UP001596114">
    <property type="component" value="Unassembled WGS sequence"/>
</dbReference>